<protein>
    <submittedName>
        <fullName evidence="1">Uncharacterized protein</fullName>
    </submittedName>
</protein>
<gene>
    <name evidence="1" type="ORF">SB78_02465</name>
</gene>
<comment type="caution">
    <text evidence="1">The sequence shown here is derived from an EMBL/GenBank/DDBJ whole genome shotgun (WGS) entry which is preliminary data.</text>
</comment>
<organism evidence="1 2">
    <name type="scientific">Rickettsia asembonensis</name>
    <dbReference type="NCBI Taxonomy" id="1068590"/>
    <lineage>
        <taxon>Bacteria</taxon>
        <taxon>Pseudomonadati</taxon>
        <taxon>Pseudomonadota</taxon>
        <taxon>Alphaproteobacteria</taxon>
        <taxon>Rickettsiales</taxon>
        <taxon>Rickettsiaceae</taxon>
        <taxon>Rickettsieae</taxon>
        <taxon>Rickettsia</taxon>
        <taxon>spotted fever group</taxon>
    </lineage>
</organism>
<dbReference type="AlphaFoldDB" id="A0A0C2MP74"/>
<keyword evidence="2" id="KW-1185">Reference proteome</keyword>
<proteinExistence type="predicted"/>
<name>A0A0C2MP74_9RICK</name>
<evidence type="ECO:0000313" key="2">
    <source>
        <dbReference type="Proteomes" id="UP000031952"/>
    </source>
</evidence>
<evidence type="ECO:0000313" key="1">
    <source>
        <dbReference type="EMBL" id="KIJ88991.1"/>
    </source>
</evidence>
<sequence length="92" mass="10568">MNDQKYRNITFTRESKIANINISPDKITIGANQRVTFKSLGNIEELILGPHSSVKVIDLNHKVFINNTNRDKIIILSGKDTNFYDIPTLKFY</sequence>
<accession>A0A0C2MP74</accession>
<dbReference type="Proteomes" id="UP000031952">
    <property type="component" value="Unassembled WGS sequence"/>
</dbReference>
<dbReference type="RefSeq" id="WP_041078385.1">
    <property type="nucleotide sequence ID" value="NZ_CP116496.1"/>
</dbReference>
<reference evidence="1 2" key="1">
    <citation type="submission" date="2014-12" db="EMBL/GenBank/DDBJ databases">
        <title>Whole genome sequence of Candidatus Rickettsia asemboensis strain NMRCii isolated from cat fleas in west Kenya.</title>
        <authorList>
            <person name="Jima D."/>
            <person name="Luce-Fedrow A."/>
            <person name="Yang Y."/>
            <person name="Maina A.N."/>
            <person name="Snesrud E.C."/>
            <person name="Jarman R.G."/>
            <person name="Richards A.L."/>
            <person name="Hang J."/>
        </authorList>
    </citation>
    <scope>NUCLEOTIDE SEQUENCE [LARGE SCALE GENOMIC DNA]</scope>
    <source>
        <strain evidence="1 2">NMRCii</strain>
    </source>
</reference>
<dbReference type="EMBL" id="JWSW01000012">
    <property type="protein sequence ID" value="KIJ88991.1"/>
    <property type="molecule type" value="Genomic_DNA"/>
</dbReference>